<dbReference type="InterPro" id="IPR035451">
    <property type="entry name" value="Ada-like_dom_sf"/>
</dbReference>
<dbReference type="Proteomes" id="UP000094056">
    <property type="component" value="Unassembled WGS sequence"/>
</dbReference>
<name>A0A1E3XCL6_9BACT</name>
<dbReference type="EMBL" id="MAYW01000031">
    <property type="protein sequence ID" value="ODS33353.1"/>
    <property type="molecule type" value="Genomic_DNA"/>
</dbReference>
<comment type="caution">
    <text evidence="2">The sequence shown here is derived from an EMBL/GenBank/DDBJ whole genome shotgun (WGS) entry which is preliminary data.</text>
</comment>
<dbReference type="AlphaFoldDB" id="A0A1E3XCL6"/>
<gene>
    <name evidence="2" type="ORF">SCARUB_01533</name>
</gene>
<evidence type="ECO:0000259" key="1">
    <source>
        <dbReference type="Pfam" id="PF08308"/>
    </source>
</evidence>
<organism evidence="2 3">
    <name type="scientific">Candidatus Scalindua rubra</name>
    <dbReference type="NCBI Taxonomy" id="1872076"/>
    <lineage>
        <taxon>Bacteria</taxon>
        <taxon>Pseudomonadati</taxon>
        <taxon>Planctomycetota</taxon>
        <taxon>Candidatus Brocadiia</taxon>
        <taxon>Candidatus Brocadiales</taxon>
        <taxon>Candidatus Scalinduaceae</taxon>
        <taxon>Candidatus Scalindua</taxon>
    </lineage>
</organism>
<evidence type="ECO:0000313" key="2">
    <source>
        <dbReference type="EMBL" id="ODS33353.1"/>
    </source>
</evidence>
<reference evidence="2 3" key="1">
    <citation type="submission" date="2016-07" db="EMBL/GenBank/DDBJ databases">
        <title>Draft genome of Scalindua rubra, obtained from a brine-seawater interface in the Red Sea, sheds light on salt adaptation in anammox bacteria.</title>
        <authorList>
            <person name="Speth D.R."/>
            <person name="Lagkouvardos I."/>
            <person name="Wang Y."/>
            <person name="Qian P.-Y."/>
            <person name="Dutilh B.E."/>
            <person name="Jetten M.S."/>
        </authorList>
    </citation>
    <scope>NUCLEOTIDE SEQUENCE [LARGE SCALE GENOMIC DNA]</scope>
    <source>
        <strain evidence="2">BSI-1</strain>
    </source>
</reference>
<sequence length="453" mass="51422">MHNMRKYLLHLLIISFVFIFIPNILASEEGKDRLLVVLLKAKKGIEQDEATLLTDILSVEIYRSGMFTILNRDDMKAVLTEKEFEIAMGCDDNVCLLENVAKLAAKKIIAGNIGKLGRKYIVSIRLINEDGHNEVMEKEICDCTIEELDKSIENITYKLLKYLGAEITTYSSIMVESEPSRAKIYVDGSHLGTTPDIIRYIEPGSHKVEVLMDGYKEWSKKVDVGRGEEKILIAILQKKTTHIKRNDNTVSVDQSVYSDRFSRTYHMYNCPKLNTEALIKFDSSQEANDAGAFPCKLCNPSQQVPVRVADRQPITKTSAPSFQNSFLRVTLQSISKSVDKKRVNLVFTLENISNEDIWLALEGYELASLVGNQGAKWYLDEFNGINKVLSTSRVDKKYYSVFNPWAKNTIVMVFESREASEGTVFSFSANMYRFVNKSPTRFSIGISDMRITQ</sequence>
<dbReference type="Pfam" id="PF08308">
    <property type="entry name" value="PEGA"/>
    <property type="match status" value="1"/>
</dbReference>
<feature type="domain" description="PEGA" evidence="1">
    <location>
        <begin position="171"/>
        <end position="233"/>
    </location>
</feature>
<protein>
    <submittedName>
        <fullName evidence="2">PEGA domain protein</fullName>
    </submittedName>
</protein>
<accession>A0A1E3XCL6</accession>
<dbReference type="SUPFAM" id="SSF57884">
    <property type="entry name" value="Ada DNA repair protein, N-terminal domain (N-Ada 10)"/>
    <property type="match status" value="1"/>
</dbReference>
<dbReference type="Gene3D" id="3.40.10.10">
    <property type="entry name" value="DNA Methylphosphotriester Repair Domain"/>
    <property type="match status" value="1"/>
</dbReference>
<dbReference type="InterPro" id="IPR013229">
    <property type="entry name" value="PEGA"/>
</dbReference>
<dbReference type="Gene3D" id="3.40.50.10610">
    <property type="entry name" value="ABC-type transport auxiliary lipoprotein component"/>
    <property type="match status" value="1"/>
</dbReference>
<evidence type="ECO:0000313" key="3">
    <source>
        <dbReference type="Proteomes" id="UP000094056"/>
    </source>
</evidence>
<proteinExistence type="predicted"/>